<dbReference type="GO" id="GO:0016538">
    <property type="term" value="F:cyclin-dependent protein serine/threonine kinase regulator activity"/>
    <property type="evidence" value="ECO:0007669"/>
    <property type="project" value="InterPro"/>
</dbReference>
<proteinExistence type="inferred from homology"/>
<keyword evidence="3" id="KW-0175">Coiled coil</keyword>
<dbReference type="PANTHER" id="PTHR10026">
    <property type="entry name" value="CYCLIN"/>
    <property type="match status" value="1"/>
</dbReference>
<reference evidence="6" key="3">
    <citation type="submission" date="2024-01" db="EMBL/GenBank/DDBJ databases">
        <authorList>
            <person name="Coelho M.A."/>
            <person name="David-Palma M."/>
            <person name="Shea T."/>
            <person name="Sun S."/>
            <person name="Cuomo C.A."/>
            <person name="Heitman J."/>
        </authorList>
    </citation>
    <scope>NUCLEOTIDE SEQUENCE</scope>
    <source>
        <strain evidence="6">CBS 7841</strain>
    </source>
</reference>
<keyword evidence="1 2" id="KW-0195">Cyclin</keyword>
<dbReference type="GO" id="GO:0006357">
    <property type="term" value="P:regulation of transcription by RNA polymerase II"/>
    <property type="evidence" value="ECO:0007669"/>
    <property type="project" value="InterPro"/>
</dbReference>
<dbReference type="RefSeq" id="XP_066069975.1">
    <property type="nucleotide sequence ID" value="XM_066213878.1"/>
</dbReference>
<dbReference type="KEGG" id="cdep:91088706"/>
<feature type="region of interest" description="Disordered" evidence="4">
    <location>
        <begin position="270"/>
        <end position="296"/>
    </location>
</feature>
<dbReference type="SUPFAM" id="SSF47954">
    <property type="entry name" value="Cyclin-like"/>
    <property type="match status" value="2"/>
</dbReference>
<feature type="coiled-coil region" evidence="3">
    <location>
        <begin position="358"/>
        <end position="385"/>
    </location>
</feature>
<gene>
    <name evidence="6" type="ORF">L203_104496</name>
</gene>
<dbReference type="FunFam" id="1.10.472.10:FF:000095">
    <property type="entry name" value="Cyclin Ccl1, putative (AFU_orthologue AFUA_5G07030)"/>
    <property type="match status" value="1"/>
</dbReference>
<evidence type="ECO:0000256" key="3">
    <source>
        <dbReference type="SAM" id="Coils"/>
    </source>
</evidence>
<accession>A0AAJ8M1M6</accession>
<dbReference type="SMART" id="SM00385">
    <property type="entry name" value="CYCLIN"/>
    <property type="match status" value="1"/>
</dbReference>
<evidence type="ECO:0000256" key="1">
    <source>
        <dbReference type="ARBA" id="ARBA00023127"/>
    </source>
</evidence>
<dbReference type="InterPro" id="IPR043198">
    <property type="entry name" value="Cyclin/Ssn8"/>
</dbReference>
<dbReference type="CDD" id="cd20525">
    <property type="entry name" value="CYCLIN_CCNH_rpt2"/>
    <property type="match status" value="1"/>
</dbReference>
<evidence type="ECO:0000313" key="6">
    <source>
        <dbReference type="EMBL" id="WVN89275.1"/>
    </source>
</evidence>
<evidence type="ECO:0000256" key="2">
    <source>
        <dbReference type="RuleBase" id="RU000383"/>
    </source>
</evidence>
<dbReference type="EMBL" id="CP143788">
    <property type="protein sequence ID" value="WVN89275.1"/>
    <property type="molecule type" value="Genomic_DNA"/>
</dbReference>
<name>A0AAJ8M1M6_9TREE</name>
<protein>
    <recommendedName>
        <fullName evidence="5">Cyclin-like domain-containing protein</fullName>
    </recommendedName>
</protein>
<evidence type="ECO:0000313" key="7">
    <source>
        <dbReference type="Proteomes" id="UP000094043"/>
    </source>
</evidence>
<reference evidence="6" key="2">
    <citation type="journal article" date="2022" name="Elife">
        <title>Obligate sexual reproduction of a homothallic fungus closely related to the Cryptococcus pathogenic species complex.</title>
        <authorList>
            <person name="Passer A.R."/>
            <person name="Clancey S.A."/>
            <person name="Shea T."/>
            <person name="David-Palma M."/>
            <person name="Averette A.F."/>
            <person name="Boekhout T."/>
            <person name="Porcel B.M."/>
            <person name="Nowrousian M."/>
            <person name="Cuomo C.A."/>
            <person name="Sun S."/>
            <person name="Heitman J."/>
            <person name="Coelho M.A."/>
        </authorList>
    </citation>
    <scope>NUCLEOTIDE SEQUENCE</scope>
    <source>
        <strain evidence="6">CBS 7841</strain>
    </source>
</reference>
<comment type="similarity">
    <text evidence="2">Belongs to the cyclin family.</text>
</comment>
<dbReference type="Pfam" id="PF00134">
    <property type="entry name" value="Cyclin_N"/>
    <property type="match status" value="1"/>
</dbReference>
<reference evidence="6" key="1">
    <citation type="submission" date="2016-06" db="EMBL/GenBank/DDBJ databases">
        <authorList>
            <person name="Cuomo C."/>
            <person name="Litvintseva A."/>
            <person name="Heitman J."/>
            <person name="Chen Y."/>
            <person name="Sun S."/>
            <person name="Springer D."/>
            <person name="Dromer F."/>
            <person name="Young S."/>
            <person name="Zeng Q."/>
            <person name="Chapman S."/>
            <person name="Gujja S."/>
            <person name="Saif S."/>
            <person name="Birren B."/>
        </authorList>
    </citation>
    <scope>NUCLEOTIDE SEQUENCE</scope>
    <source>
        <strain evidence="6">CBS 7841</strain>
    </source>
</reference>
<dbReference type="AlphaFoldDB" id="A0AAJ8M1M6"/>
<dbReference type="InterPro" id="IPR006671">
    <property type="entry name" value="Cyclin_N"/>
</dbReference>
<dbReference type="Proteomes" id="UP000094043">
    <property type="component" value="Chromosome 5"/>
</dbReference>
<sequence>MPDQTNSPKTEALTSQLTLAPGLSPFHESSQFKHWRFSLAALETLRSELNSKSVEVAKRNTELEKKAQKSLGHDIPDPPPSTTYLTVADELLLLRFYCLQVSKICRQGFGLSEAVESTAISYVKRFYLKNSVMEWHPKIIMPTCLFLAAKTTNFPIPVDVFVSKIPKLSADDVLEKEFLVAQSLGFEFWVRGPHEPLRGWGLELQDQSDPPTEMILKALPIALNHLSISYLTDAELIFTPSQISLACWRMADKMLVESFLEQRYTTAFSNTGIPNGMTDDKSSEKDDREDEGTLNDSYQYPLYGLTRSRLLEILDQIQEMISSTEGDIDLKKVKEIDKRLRQCTNPEKIPGTALYIRRKQEKETAEKADKVAKSLRAQASAMENDVFFGGTIPADSKNEAQETDVAQS</sequence>
<dbReference type="Pfam" id="PF16899">
    <property type="entry name" value="Cyclin_C_2"/>
    <property type="match status" value="1"/>
</dbReference>
<feature type="domain" description="Cyclin-like" evidence="5">
    <location>
        <begin position="99"/>
        <end position="182"/>
    </location>
</feature>
<dbReference type="InterPro" id="IPR031658">
    <property type="entry name" value="Cyclin_C_2"/>
</dbReference>
<dbReference type="InterPro" id="IPR036915">
    <property type="entry name" value="Cyclin-like_sf"/>
</dbReference>
<dbReference type="CDD" id="cd20524">
    <property type="entry name" value="CYCLIN_CCNH_rpt1"/>
    <property type="match status" value="1"/>
</dbReference>
<dbReference type="InterPro" id="IPR013763">
    <property type="entry name" value="Cyclin-like_dom"/>
</dbReference>
<keyword evidence="7" id="KW-1185">Reference proteome</keyword>
<evidence type="ECO:0000256" key="4">
    <source>
        <dbReference type="SAM" id="MobiDB-lite"/>
    </source>
</evidence>
<dbReference type="Gene3D" id="1.10.472.10">
    <property type="entry name" value="Cyclin-like"/>
    <property type="match status" value="1"/>
</dbReference>
<organism evidence="6 7">
    <name type="scientific">Cryptococcus depauperatus CBS 7841</name>
    <dbReference type="NCBI Taxonomy" id="1295531"/>
    <lineage>
        <taxon>Eukaryota</taxon>
        <taxon>Fungi</taxon>
        <taxon>Dikarya</taxon>
        <taxon>Basidiomycota</taxon>
        <taxon>Agaricomycotina</taxon>
        <taxon>Tremellomycetes</taxon>
        <taxon>Tremellales</taxon>
        <taxon>Cryptococcaceae</taxon>
        <taxon>Cryptococcus</taxon>
    </lineage>
</organism>
<evidence type="ECO:0000259" key="5">
    <source>
        <dbReference type="SMART" id="SM00385"/>
    </source>
</evidence>
<dbReference type="GeneID" id="91088706"/>